<evidence type="ECO:0000256" key="10">
    <source>
        <dbReference type="ARBA" id="ARBA00049929"/>
    </source>
</evidence>
<keyword evidence="14" id="KW-1185">Reference proteome</keyword>
<dbReference type="NCBIfam" id="TIGR00233">
    <property type="entry name" value="trpS"/>
    <property type="match status" value="1"/>
</dbReference>
<dbReference type="SUPFAM" id="SSF52374">
    <property type="entry name" value="Nucleotidylyl transferase"/>
    <property type="match status" value="1"/>
</dbReference>
<evidence type="ECO:0000256" key="1">
    <source>
        <dbReference type="ARBA" id="ARBA00004305"/>
    </source>
</evidence>
<evidence type="ECO:0000256" key="2">
    <source>
        <dbReference type="ARBA" id="ARBA00005594"/>
    </source>
</evidence>
<keyword evidence="4 12" id="KW-0436">Ligase</keyword>
<evidence type="ECO:0000256" key="11">
    <source>
        <dbReference type="ARBA" id="ARBA00069760"/>
    </source>
</evidence>
<keyword evidence="7 12" id="KW-0648">Protein biosynthesis</keyword>
<protein>
    <recommendedName>
        <fullName evidence="11">Tryptophan--tRNA ligase, mitochondrial</fullName>
        <ecNumber evidence="3">6.1.1.2</ecNumber>
    </recommendedName>
    <alternativeName>
        <fullName evidence="9">Tryptophanyl-tRNA synthetase</fullName>
    </alternativeName>
</protein>
<dbReference type="PROSITE" id="PS00178">
    <property type="entry name" value="AA_TRNA_LIGASE_I"/>
    <property type="match status" value="1"/>
</dbReference>
<dbReference type="InterPro" id="IPR002306">
    <property type="entry name" value="Trp-tRNA-ligase"/>
</dbReference>
<comment type="similarity">
    <text evidence="2 12">Belongs to the class-I aminoacyl-tRNA synthetase family.</text>
</comment>
<dbReference type="OMA" id="PNHIRIE"/>
<dbReference type="Gene3D" id="3.40.50.620">
    <property type="entry name" value="HUPs"/>
    <property type="match status" value="1"/>
</dbReference>
<dbReference type="GO" id="GO:0005759">
    <property type="term" value="C:mitochondrial matrix"/>
    <property type="evidence" value="ECO:0007669"/>
    <property type="project" value="UniProtKB-SubCell"/>
</dbReference>
<name>A0A1M8A6G9_MALS4</name>
<dbReference type="Proteomes" id="UP000186303">
    <property type="component" value="Chromosome 3"/>
</dbReference>
<dbReference type="GO" id="GO:0005524">
    <property type="term" value="F:ATP binding"/>
    <property type="evidence" value="ECO:0007669"/>
    <property type="project" value="UniProtKB-KW"/>
</dbReference>
<dbReference type="VEuPathDB" id="FungiDB:MSYG_2300"/>
<organism evidence="13 14">
    <name type="scientific">Malassezia sympodialis (strain ATCC 42132)</name>
    <name type="common">Atopic eczema-associated yeast</name>
    <dbReference type="NCBI Taxonomy" id="1230383"/>
    <lineage>
        <taxon>Eukaryota</taxon>
        <taxon>Fungi</taxon>
        <taxon>Dikarya</taxon>
        <taxon>Basidiomycota</taxon>
        <taxon>Ustilaginomycotina</taxon>
        <taxon>Malasseziomycetes</taxon>
        <taxon>Malasseziales</taxon>
        <taxon>Malasseziaceae</taxon>
        <taxon>Malassezia</taxon>
    </lineage>
</organism>
<dbReference type="Gene3D" id="1.10.240.10">
    <property type="entry name" value="Tyrosyl-Transfer RNA Synthetase"/>
    <property type="match status" value="1"/>
</dbReference>
<gene>
    <name evidence="13" type="ORF">MSYG_2300</name>
</gene>
<dbReference type="HAMAP" id="MF_00140_B">
    <property type="entry name" value="Trp_tRNA_synth_B"/>
    <property type="match status" value="1"/>
</dbReference>
<dbReference type="FunFam" id="3.40.50.620:FF:000082">
    <property type="entry name" value="MSW1p Mitochondrial tryptophanyl-tRNA synthetase"/>
    <property type="match status" value="1"/>
</dbReference>
<dbReference type="EMBL" id="LT671823">
    <property type="protein sequence ID" value="SHO77958.1"/>
    <property type="molecule type" value="Genomic_DNA"/>
</dbReference>
<evidence type="ECO:0000256" key="9">
    <source>
        <dbReference type="ARBA" id="ARBA00030268"/>
    </source>
</evidence>
<sequence>MRHLSILGRIVTGHNQRRLASTLRNPEVNSAFGRVIVSGIQPTGIPHLGNYLGALKNWVELQNKAGVNDKLYFFIASFHALTVPQNASQLYRDRRQLLATLIAIGLDPKKCTIFLQDHVPEHAELGWYLMCMSPFGRLERMTTWKSKIATLQNSGNIDHVNESQLQLGLFAYPVLQAADILMYQATHVPVGDDQTQHLELTRDLAIHFNRAVKSRFFHLPEQIITPSKRILSLRNPDQKMSKSAPDANSRILITDTPEQIRSKIKKAVTDSIPILSYDTVNRPAVSNLLQILAAFDGGILRKALASSEDPDQLQNPSFVAQLLNDRMGGSGASLKSALTDTIVEELRPIQEEYHRLENEAGYLDSIAQLGCDKARAQCQETMTEVRKLLGLHN</sequence>
<comment type="subcellular location">
    <subcellularLocation>
        <location evidence="1">Mitochondrion matrix</location>
    </subcellularLocation>
</comment>
<dbReference type="GO" id="GO:0004830">
    <property type="term" value="F:tryptophan-tRNA ligase activity"/>
    <property type="evidence" value="ECO:0007669"/>
    <property type="project" value="UniProtKB-EC"/>
</dbReference>
<evidence type="ECO:0000313" key="13">
    <source>
        <dbReference type="EMBL" id="SHO77958.1"/>
    </source>
</evidence>
<accession>A0A1M8A6G9</accession>
<dbReference type="GO" id="GO:0070183">
    <property type="term" value="P:mitochondrial tryptophanyl-tRNA aminoacylation"/>
    <property type="evidence" value="ECO:0007669"/>
    <property type="project" value="TreeGrafter"/>
</dbReference>
<dbReference type="AlphaFoldDB" id="A0A1M8A6G9"/>
<dbReference type="InterPro" id="IPR014729">
    <property type="entry name" value="Rossmann-like_a/b/a_fold"/>
</dbReference>
<evidence type="ECO:0000256" key="4">
    <source>
        <dbReference type="ARBA" id="ARBA00022598"/>
    </source>
</evidence>
<dbReference type="InterPro" id="IPR050203">
    <property type="entry name" value="Trp-tRNA_synthetase"/>
</dbReference>
<evidence type="ECO:0000256" key="12">
    <source>
        <dbReference type="RuleBase" id="RU363036"/>
    </source>
</evidence>
<proteinExistence type="inferred from homology"/>
<dbReference type="OrthoDB" id="15808at2759"/>
<dbReference type="InterPro" id="IPR002305">
    <property type="entry name" value="aa-tRNA-synth_Ic"/>
</dbReference>
<dbReference type="PANTHER" id="PTHR43766">
    <property type="entry name" value="TRYPTOPHAN--TRNA LIGASE, MITOCHONDRIAL"/>
    <property type="match status" value="1"/>
</dbReference>
<reference evidence="14" key="1">
    <citation type="journal article" date="2017" name="Nucleic Acids Res.">
        <title>Proteogenomics produces comprehensive and highly accurate protein-coding gene annotation in a complete genome assembly of Malassezia sympodialis.</title>
        <authorList>
            <person name="Zhu Y."/>
            <person name="Engstroem P.G."/>
            <person name="Tellgren-Roth C."/>
            <person name="Baudo C.D."/>
            <person name="Kennell J.C."/>
            <person name="Sun S."/>
            <person name="Billmyre R.B."/>
            <person name="Schroeder M.S."/>
            <person name="Andersson A."/>
            <person name="Holm T."/>
            <person name="Sigurgeirsson B."/>
            <person name="Wu G."/>
            <person name="Sankaranarayanan S.R."/>
            <person name="Siddharthan R."/>
            <person name="Sanyal K."/>
            <person name="Lundeberg J."/>
            <person name="Nystedt B."/>
            <person name="Boekhout T."/>
            <person name="Dawson T.L. Jr."/>
            <person name="Heitman J."/>
            <person name="Scheynius A."/>
            <person name="Lehtioe J."/>
        </authorList>
    </citation>
    <scope>NUCLEOTIDE SEQUENCE [LARGE SCALE GENOMIC DNA]</scope>
    <source>
        <strain evidence="14">ATCC 42132</strain>
    </source>
</reference>
<evidence type="ECO:0000256" key="8">
    <source>
        <dbReference type="ARBA" id="ARBA00023146"/>
    </source>
</evidence>
<evidence type="ECO:0000256" key="7">
    <source>
        <dbReference type="ARBA" id="ARBA00022917"/>
    </source>
</evidence>
<evidence type="ECO:0000256" key="5">
    <source>
        <dbReference type="ARBA" id="ARBA00022741"/>
    </source>
</evidence>
<dbReference type="InterPro" id="IPR001412">
    <property type="entry name" value="aa-tRNA-synth_I_CS"/>
</dbReference>
<dbReference type="CDD" id="cd00806">
    <property type="entry name" value="TrpRS_core"/>
    <property type="match status" value="1"/>
</dbReference>
<keyword evidence="8 12" id="KW-0030">Aminoacyl-tRNA synthetase</keyword>
<dbReference type="Pfam" id="PF00579">
    <property type="entry name" value="tRNA-synt_1b"/>
    <property type="match status" value="1"/>
</dbReference>
<evidence type="ECO:0000313" key="14">
    <source>
        <dbReference type="Proteomes" id="UP000186303"/>
    </source>
</evidence>
<keyword evidence="5 12" id="KW-0547">Nucleotide-binding</keyword>
<dbReference type="FunFam" id="1.10.240.10:FF:000002">
    <property type="entry name" value="Tryptophan--tRNA ligase"/>
    <property type="match status" value="1"/>
</dbReference>
<dbReference type="PANTHER" id="PTHR43766:SF1">
    <property type="entry name" value="TRYPTOPHAN--TRNA LIGASE, MITOCHONDRIAL"/>
    <property type="match status" value="1"/>
</dbReference>
<dbReference type="PRINTS" id="PR01039">
    <property type="entry name" value="TRNASYNTHTRP"/>
</dbReference>
<comment type="catalytic activity">
    <reaction evidence="10">
        <text>tRNA(Trp) + L-tryptophan + ATP = L-tryptophyl-tRNA(Trp) + AMP + diphosphate + H(+)</text>
        <dbReference type="Rhea" id="RHEA:24080"/>
        <dbReference type="Rhea" id="RHEA-COMP:9671"/>
        <dbReference type="Rhea" id="RHEA-COMP:9705"/>
        <dbReference type="ChEBI" id="CHEBI:15378"/>
        <dbReference type="ChEBI" id="CHEBI:30616"/>
        <dbReference type="ChEBI" id="CHEBI:33019"/>
        <dbReference type="ChEBI" id="CHEBI:57912"/>
        <dbReference type="ChEBI" id="CHEBI:78442"/>
        <dbReference type="ChEBI" id="CHEBI:78535"/>
        <dbReference type="ChEBI" id="CHEBI:456215"/>
        <dbReference type="EC" id="6.1.1.2"/>
    </reaction>
</comment>
<keyword evidence="6 12" id="KW-0067">ATP-binding</keyword>
<evidence type="ECO:0000256" key="6">
    <source>
        <dbReference type="ARBA" id="ARBA00022840"/>
    </source>
</evidence>
<evidence type="ECO:0000256" key="3">
    <source>
        <dbReference type="ARBA" id="ARBA00013161"/>
    </source>
</evidence>
<dbReference type="STRING" id="1230383.A0A1M8A6G9"/>
<dbReference type="EC" id="6.1.1.2" evidence="3"/>
<dbReference type="InterPro" id="IPR024109">
    <property type="entry name" value="Trp-tRNA-ligase_bac-type"/>
</dbReference>